<dbReference type="GO" id="GO:0005524">
    <property type="term" value="F:ATP binding"/>
    <property type="evidence" value="ECO:0007669"/>
    <property type="project" value="UniProtKB-UniRule"/>
</dbReference>
<evidence type="ECO:0000313" key="8">
    <source>
        <dbReference type="EMBL" id="ODA67573.1"/>
    </source>
</evidence>
<keyword evidence="2 6" id="KW-0819">tRNA processing</keyword>
<dbReference type="EMBL" id="MASI01000003">
    <property type="protein sequence ID" value="ODA67573.1"/>
    <property type="molecule type" value="Genomic_DNA"/>
</dbReference>
<comment type="caution">
    <text evidence="8">The sequence shown here is derived from an EMBL/GenBank/DDBJ whole genome shotgun (WGS) entry which is preliminary data.</text>
</comment>
<dbReference type="STRING" id="1177755.A7A08_01607"/>
<evidence type="ECO:0000256" key="3">
    <source>
        <dbReference type="ARBA" id="ARBA00022741"/>
    </source>
</evidence>
<evidence type="ECO:0000313" key="9">
    <source>
        <dbReference type="Proteomes" id="UP000095087"/>
    </source>
</evidence>
<dbReference type="InterPro" id="IPR011063">
    <property type="entry name" value="TilS/TtcA_N"/>
</dbReference>
<accession>A0A1E2RZB8</accession>
<dbReference type="InterPro" id="IPR014729">
    <property type="entry name" value="Rossmann-like_a/b/a_fold"/>
</dbReference>
<dbReference type="InterPro" id="IPR012094">
    <property type="entry name" value="tRNA_Ile_lys_synt"/>
</dbReference>
<dbReference type="PANTHER" id="PTHR43033">
    <property type="entry name" value="TRNA(ILE)-LYSIDINE SYNTHASE-RELATED"/>
    <property type="match status" value="1"/>
</dbReference>
<feature type="domain" description="tRNA(Ile)-lysidine/2-thiocytidine synthase N-terminal" evidence="7">
    <location>
        <begin position="26"/>
        <end position="208"/>
    </location>
</feature>
<dbReference type="AlphaFoldDB" id="A0A1E2RZB8"/>
<keyword evidence="9" id="KW-1185">Reference proteome</keyword>
<reference evidence="8 9" key="1">
    <citation type="submission" date="2016-07" db="EMBL/GenBank/DDBJ databases">
        <title>Draft genome sequence of Methyloligella halotolerans C2T (VKM B-2706T=CCUG 61687T=DSM 25045T), a halotolerant polyhydroxybutyrate accumulating methylotroph.</title>
        <authorList>
            <person name="Vasilenko O.V."/>
            <person name="Doronina N.V."/>
            <person name="Poroshina M.N."/>
            <person name="Tarlachkov S.V."/>
            <person name="Trotsenko Y.A."/>
        </authorList>
    </citation>
    <scope>NUCLEOTIDE SEQUENCE [LARGE SCALE GENOMIC DNA]</scope>
    <source>
        <strain evidence="8 9">VKM B-2706</strain>
    </source>
</reference>
<comment type="catalytic activity">
    <reaction evidence="5 6">
        <text>cytidine(34) in tRNA(Ile2) + L-lysine + ATP = lysidine(34) in tRNA(Ile2) + AMP + diphosphate + H(+)</text>
        <dbReference type="Rhea" id="RHEA:43744"/>
        <dbReference type="Rhea" id="RHEA-COMP:10625"/>
        <dbReference type="Rhea" id="RHEA-COMP:10670"/>
        <dbReference type="ChEBI" id="CHEBI:15378"/>
        <dbReference type="ChEBI" id="CHEBI:30616"/>
        <dbReference type="ChEBI" id="CHEBI:32551"/>
        <dbReference type="ChEBI" id="CHEBI:33019"/>
        <dbReference type="ChEBI" id="CHEBI:82748"/>
        <dbReference type="ChEBI" id="CHEBI:83665"/>
        <dbReference type="ChEBI" id="CHEBI:456215"/>
        <dbReference type="EC" id="6.3.4.19"/>
    </reaction>
</comment>
<comment type="domain">
    <text evidence="6">The N-terminal region contains the highly conserved SGGXDS motif, predicted to be a P-loop motif involved in ATP binding.</text>
</comment>
<keyword evidence="6" id="KW-0963">Cytoplasm</keyword>
<proteinExistence type="inferred from homology"/>
<comment type="subcellular location">
    <subcellularLocation>
        <location evidence="6">Cytoplasm</location>
    </subcellularLocation>
</comment>
<dbReference type="GO" id="GO:0006400">
    <property type="term" value="P:tRNA modification"/>
    <property type="evidence" value="ECO:0007669"/>
    <property type="project" value="UniProtKB-UniRule"/>
</dbReference>
<keyword evidence="3 6" id="KW-0547">Nucleotide-binding</keyword>
<feature type="binding site" evidence="6">
    <location>
        <begin position="31"/>
        <end position="36"/>
    </location>
    <ligand>
        <name>ATP</name>
        <dbReference type="ChEBI" id="CHEBI:30616"/>
    </ligand>
</feature>
<dbReference type="GO" id="GO:0032267">
    <property type="term" value="F:tRNA(Ile)-lysidine synthase activity"/>
    <property type="evidence" value="ECO:0007669"/>
    <property type="project" value="UniProtKB-EC"/>
</dbReference>
<evidence type="ECO:0000256" key="2">
    <source>
        <dbReference type="ARBA" id="ARBA00022694"/>
    </source>
</evidence>
<evidence type="ECO:0000256" key="1">
    <source>
        <dbReference type="ARBA" id="ARBA00022598"/>
    </source>
</evidence>
<protein>
    <recommendedName>
        <fullName evidence="6">tRNA(Ile)-lysidine synthase</fullName>
        <ecNumber evidence="6">6.3.4.19</ecNumber>
    </recommendedName>
    <alternativeName>
        <fullName evidence="6">tRNA(Ile)-2-lysyl-cytidine synthase</fullName>
    </alternativeName>
    <alternativeName>
        <fullName evidence="6">tRNA(Ile)-lysidine synthetase</fullName>
    </alternativeName>
</protein>
<evidence type="ECO:0000259" key="7">
    <source>
        <dbReference type="Pfam" id="PF01171"/>
    </source>
</evidence>
<dbReference type="Gene3D" id="3.40.50.620">
    <property type="entry name" value="HUPs"/>
    <property type="match status" value="1"/>
</dbReference>
<sequence>MTDTHSPLPESVWERCFAPLTGYPRLAVAVSGGPDSMALLHLLRCWTESRGDSAEITVLTVDHGLRPESASEAAVVADIAGEMGFTHRTFRWEPDTTEASGIQARARRARYDLMARYCHEAGIPALLTAHHLDDQAETLLMRLARGSGLDGLAAIPSRGDWAGIAIHRPLLDVPKARLIATVAAAGLPYAKDPSNTDSRFERARLRKEQAALQALGLTPEALALAAKRLSRARAALDEAAAEFMASAVRLSCAGSAEVDGVRLRDAPDEIALRTLQRLVAMTGGRQEPVRLAKFETLLDDLRADHAAARTLGGCRIVAGSGKLQIARELRRDGIAELILQPGERALWDNRFVVSLADTAESPVTVRALGEAGARDLADRTPWLNDIPRFARFSLPSCWRNQALVSISCEGLEPDAVRADDTFNARFVHLWDEVGS</sequence>
<dbReference type="SUPFAM" id="SSF52402">
    <property type="entry name" value="Adenine nucleotide alpha hydrolases-like"/>
    <property type="match status" value="1"/>
</dbReference>
<dbReference type="PATRIC" id="fig|1177755.3.peg.1614"/>
<dbReference type="InterPro" id="IPR012795">
    <property type="entry name" value="tRNA_Ile_lys_synt_N"/>
</dbReference>
<dbReference type="PANTHER" id="PTHR43033:SF1">
    <property type="entry name" value="TRNA(ILE)-LYSIDINE SYNTHASE-RELATED"/>
    <property type="match status" value="1"/>
</dbReference>
<dbReference type="HAMAP" id="MF_01161">
    <property type="entry name" value="tRNA_Ile_lys_synt"/>
    <property type="match status" value="1"/>
</dbReference>
<evidence type="ECO:0000256" key="6">
    <source>
        <dbReference type="HAMAP-Rule" id="MF_01161"/>
    </source>
</evidence>
<comment type="similarity">
    <text evidence="6">Belongs to the tRNA(Ile)-lysidine synthase family.</text>
</comment>
<gene>
    <name evidence="6" type="primary">tilS</name>
    <name evidence="8" type="ORF">A7A08_01607</name>
</gene>
<comment type="function">
    <text evidence="6">Ligates lysine onto the cytidine present at position 34 of the AUA codon-specific tRNA(Ile) that contains the anticodon CAU, in an ATP-dependent manner. Cytidine is converted to lysidine, thus changing the amino acid specificity of the tRNA from methionine to isoleucine.</text>
</comment>
<keyword evidence="1 6" id="KW-0436">Ligase</keyword>
<evidence type="ECO:0000256" key="4">
    <source>
        <dbReference type="ARBA" id="ARBA00022840"/>
    </source>
</evidence>
<dbReference type="CDD" id="cd01992">
    <property type="entry name" value="TilS_N"/>
    <property type="match status" value="1"/>
</dbReference>
<dbReference type="RefSeq" id="WP_083226561.1">
    <property type="nucleotide sequence ID" value="NZ_MASI01000003.1"/>
</dbReference>
<keyword evidence="4 6" id="KW-0067">ATP-binding</keyword>
<dbReference type="Proteomes" id="UP000095087">
    <property type="component" value="Unassembled WGS sequence"/>
</dbReference>
<evidence type="ECO:0000256" key="5">
    <source>
        <dbReference type="ARBA" id="ARBA00048539"/>
    </source>
</evidence>
<dbReference type="EC" id="6.3.4.19" evidence="6"/>
<dbReference type="NCBIfam" id="TIGR02432">
    <property type="entry name" value="lysidine_TilS_N"/>
    <property type="match status" value="1"/>
</dbReference>
<dbReference type="OrthoDB" id="9807403at2"/>
<dbReference type="Pfam" id="PF01171">
    <property type="entry name" value="ATP_bind_3"/>
    <property type="match status" value="1"/>
</dbReference>
<name>A0A1E2RZB8_9HYPH</name>
<organism evidence="8 9">
    <name type="scientific">Methyloligella halotolerans</name>
    <dbReference type="NCBI Taxonomy" id="1177755"/>
    <lineage>
        <taxon>Bacteria</taxon>
        <taxon>Pseudomonadati</taxon>
        <taxon>Pseudomonadota</taxon>
        <taxon>Alphaproteobacteria</taxon>
        <taxon>Hyphomicrobiales</taxon>
        <taxon>Hyphomicrobiaceae</taxon>
        <taxon>Methyloligella</taxon>
    </lineage>
</organism>
<dbReference type="GO" id="GO:0005737">
    <property type="term" value="C:cytoplasm"/>
    <property type="evidence" value="ECO:0007669"/>
    <property type="project" value="UniProtKB-SubCell"/>
</dbReference>